<dbReference type="RefSeq" id="WP_099473296.1">
    <property type="nucleotide sequence ID" value="NZ_CAXBMK010000003.1"/>
</dbReference>
<dbReference type="InterPro" id="IPR036388">
    <property type="entry name" value="WH-like_DNA-bd_sf"/>
</dbReference>
<evidence type="ECO:0000256" key="2">
    <source>
        <dbReference type="ARBA" id="ARBA00023125"/>
    </source>
</evidence>
<dbReference type="AlphaFoldDB" id="A0A2G4YPZ2"/>
<dbReference type="PANTHER" id="PTHR33204:SF18">
    <property type="entry name" value="TRANSCRIPTIONAL REGULATORY PROTEIN"/>
    <property type="match status" value="1"/>
</dbReference>
<evidence type="ECO:0000313" key="5">
    <source>
        <dbReference type="EMBL" id="PHZ84394.1"/>
    </source>
</evidence>
<keyword evidence="2" id="KW-0238">DNA-binding</keyword>
<protein>
    <submittedName>
        <fullName evidence="5">Transcriptional regulator</fullName>
    </submittedName>
</protein>
<comment type="caution">
    <text evidence="5">The sequence shown here is derived from an EMBL/GenBank/DDBJ whole genome shotgun (WGS) entry which is preliminary data.</text>
</comment>
<reference evidence="5 6" key="1">
    <citation type="submission" date="2017-10" db="EMBL/GenBank/DDBJ databases">
        <title>Frigbacter circumglobatus gen. nov. sp. nov., isolated from sediment cultured in situ.</title>
        <authorList>
            <person name="Zhao Z."/>
        </authorList>
    </citation>
    <scope>NUCLEOTIDE SEQUENCE [LARGE SCALE GENOMIC DNA]</scope>
    <source>
        <strain evidence="5 6">ZYL</strain>
    </source>
</reference>
<proteinExistence type="predicted"/>
<dbReference type="GO" id="GO:0003677">
    <property type="term" value="F:DNA binding"/>
    <property type="evidence" value="ECO:0007669"/>
    <property type="project" value="UniProtKB-KW"/>
</dbReference>
<keyword evidence="3" id="KW-0804">Transcription</keyword>
<dbReference type="PROSITE" id="PS51118">
    <property type="entry name" value="HTH_HXLR"/>
    <property type="match status" value="1"/>
</dbReference>
<dbReference type="PANTHER" id="PTHR33204">
    <property type="entry name" value="TRANSCRIPTIONAL REGULATOR, MARR FAMILY"/>
    <property type="match status" value="1"/>
</dbReference>
<dbReference type="InterPro" id="IPR002577">
    <property type="entry name" value="HTH_HxlR"/>
</dbReference>
<name>A0A2G4YPZ2_9PROT</name>
<keyword evidence="6" id="KW-1185">Reference proteome</keyword>
<dbReference type="InParanoid" id="A0A2G4YPZ2"/>
<dbReference type="SUPFAM" id="SSF46785">
    <property type="entry name" value="Winged helix' DNA-binding domain"/>
    <property type="match status" value="1"/>
</dbReference>
<evidence type="ECO:0000313" key="6">
    <source>
        <dbReference type="Proteomes" id="UP000229730"/>
    </source>
</evidence>
<dbReference type="Pfam" id="PF01638">
    <property type="entry name" value="HxlR"/>
    <property type="match status" value="1"/>
</dbReference>
<dbReference type="Gene3D" id="1.10.10.10">
    <property type="entry name" value="Winged helix-like DNA-binding domain superfamily/Winged helix DNA-binding domain"/>
    <property type="match status" value="1"/>
</dbReference>
<dbReference type="InterPro" id="IPR036390">
    <property type="entry name" value="WH_DNA-bd_sf"/>
</dbReference>
<dbReference type="EMBL" id="PDEM01000024">
    <property type="protein sequence ID" value="PHZ84394.1"/>
    <property type="molecule type" value="Genomic_DNA"/>
</dbReference>
<dbReference type="OrthoDB" id="9782219at2"/>
<accession>A0A2G4YPZ2</accession>
<organism evidence="5 6">
    <name type="scientific">Paremcibacter congregatus</name>
    <dbReference type="NCBI Taxonomy" id="2043170"/>
    <lineage>
        <taxon>Bacteria</taxon>
        <taxon>Pseudomonadati</taxon>
        <taxon>Pseudomonadota</taxon>
        <taxon>Alphaproteobacteria</taxon>
        <taxon>Emcibacterales</taxon>
        <taxon>Emcibacteraceae</taxon>
        <taxon>Paremcibacter</taxon>
    </lineage>
</organism>
<keyword evidence="1" id="KW-0805">Transcription regulation</keyword>
<evidence type="ECO:0000256" key="1">
    <source>
        <dbReference type="ARBA" id="ARBA00023015"/>
    </source>
</evidence>
<gene>
    <name evidence="5" type="ORF">CRD36_11290</name>
</gene>
<evidence type="ECO:0000256" key="3">
    <source>
        <dbReference type="ARBA" id="ARBA00023163"/>
    </source>
</evidence>
<feature type="domain" description="HTH hxlR-type" evidence="4">
    <location>
        <begin position="18"/>
        <end position="116"/>
    </location>
</feature>
<dbReference type="Proteomes" id="UP000229730">
    <property type="component" value="Unassembled WGS sequence"/>
</dbReference>
<sequence>MYEIKDDDTRLAGLRSSCPISIALDVVGDKWTLIILRDLLMGKTRYKQFQESPEKIPTSILADRLKRLEKLDFLEKRLYQEKPKRYEYLIRERGRDMIPVLHEISRWSVKHAADCWQPPERFWDLKP</sequence>
<evidence type="ECO:0000259" key="4">
    <source>
        <dbReference type="PROSITE" id="PS51118"/>
    </source>
</evidence>